<accession>A0AAW1CE06</accession>
<keyword evidence="2" id="KW-0560">Oxidoreductase</keyword>
<dbReference type="SUPFAM" id="SSF51735">
    <property type="entry name" value="NAD(P)-binding Rossmann-fold domains"/>
    <property type="match status" value="1"/>
</dbReference>
<feature type="region of interest" description="Disordered" evidence="3">
    <location>
        <begin position="151"/>
        <end position="188"/>
    </location>
</feature>
<name>A0AAW1CE06_CROAD</name>
<dbReference type="EMBL" id="JAOTOJ010000001">
    <property type="protein sequence ID" value="KAK9412642.1"/>
    <property type="molecule type" value="Genomic_DNA"/>
</dbReference>
<dbReference type="AlphaFoldDB" id="A0AAW1CE06"/>
<protein>
    <submittedName>
        <fullName evidence="4">Dehydrogenase/reductase SDR family member 13-like</fullName>
    </submittedName>
</protein>
<evidence type="ECO:0000313" key="4">
    <source>
        <dbReference type="EMBL" id="KAK9412642.1"/>
    </source>
</evidence>
<evidence type="ECO:0000256" key="2">
    <source>
        <dbReference type="ARBA" id="ARBA00023002"/>
    </source>
</evidence>
<dbReference type="Proteomes" id="UP001474421">
    <property type="component" value="Unassembled WGS sequence"/>
</dbReference>
<comment type="caution">
    <text evidence="4">The sequence shown here is derived from an EMBL/GenBank/DDBJ whole genome shotgun (WGS) entry which is preliminary data.</text>
</comment>
<dbReference type="PANTHER" id="PTHR43157:SF44">
    <property type="entry name" value="DEHYDROGENASE_REDUCTASE SDR FAMILY MEMBER 13"/>
    <property type="match status" value="1"/>
</dbReference>
<dbReference type="PANTHER" id="PTHR43157">
    <property type="entry name" value="PHOSPHATIDYLINOSITOL-GLYCAN BIOSYNTHESIS CLASS F PROTEIN-RELATED"/>
    <property type="match status" value="1"/>
</dbReference>
<proteinExistence type="inferred from homology"/>
<dbReference type="InterPro" id="IPR036291">
    <property type="entry name" value="NAD(P)-bd_dom_sf"/>
</dbReference>
<comment type="similarity">
    <text evidence="1">Belongs to the short-chain dehydrogenases/reductases (SDR) family.</text>
</comment>
<dbReference type="GO" id="GO:0016491">
    <property type="term" value="F:oxidoreductase activity"/>
    <property type="evidence" value="ECO:0007669"/>
    <property type="project" value="UniProtKB-KW"/>
</dbReference>
<sequence length="188" mass="21302">MNAVLRGSDTVSGGRLQGGNVGIGKATVVDLARRGARVILACRNKARGESAVWDIRRSQQHLAEFPEYLSHLVIAGLWPGHLRLAVHEILTTQMPSSVAQKMVVWVPVFQSRRNGLMGQISQITQRGWDRAISFSFITQLGYIINARSGGIYGDEEEEEEKKKEEEEQREEEGWEEQKRQKEEDKEEQ</sequence>
<keyword evidence="5" id="KW-1185">Reference proteome</keyword>
<evidence type="ECO:0000313" key="5">
    <source>
        <dbReference type="Proteomes" id="UP001474421"/>
    </source>
</evidence>
<evidence type="ECO:0000256" key="3">
    <source>
        <dbReference type="SAM" id="MobiDB-lite"/>
    </source>
</evidence>
<evidence type="ECO:0000256" key="1">
    <source>
        <dbReference type="ARBA" id="ARBA00006484"/>
    </source>
</evidence>
<feature type="compositionally biased region" description="Basic and acidic residues" evidence="3">
    <location>
        <begin position="175"/>
        <end position="188"/>
    </location>
</feature>
<organism evidence="4 5">
    <name type="scientific">Crotalus adamanteus</name>
    <name type="common">Eastern diamondback rattlesnake</name>
    <dbReference type="NCBI Taxonomy" id="8729"/>
    <lineage>
        <taxon>Eukaryota</taxon>
        <taxon>Metazoa</taxon>
        <taxon>Chordata</taxon>
        <taxon>Craniata</taxon>
        <taxon>Vertebrata</taxon>
        <taxon>Euteleostomi</taxon>
        <taxon>Lepidosauria</taxon>
        <taxon>Squamata</taxon>
        <taxon>Bifurcata</taxon>
        <taxon>Unidentata</taxon>
        <taxon>Episquamata</taxon>
        <taxon>Toxicofera</taxon>
        <taxon>Serpentes</taxon>
        <taxon>Colubroidea</taxon>
        <taxon>Viperidae</taxon>
        <taxon>Crotalinae</taxon>
        <taxon>Crotalus</taxon>
    </lineage>
</organism>
<gene>
    <name evidence="4" type="ORF">NXF25_003817</name>
</gene>
<reference evidence="4 5" key="1">
    <citation type="journal article" date="2024" name="Proc. Natl. Acad. Sci. U.S.A.">
        <title>The genetic regulatory architecture and epigenomic basis for age-related changes in rattlesnake venom.</title>
        <authorList>
            <person name="Hogan M.P."/>
            <person name="Holding M.L."/>
            <person name="Nystrom G.S."/>
            <person name="Colston T.J."/>
            <person name="Bartlett D.A."/>
            <person name="Mason A.J."/>
            <person name="Ellsworth S.A."/>
            <person name="Rautsaw R.M."/>
            <person name="Lawrence K.C."/>
            <person name="Strickland J.L."/>
            <person name="He B."/>
            <person name="Fraser P."/>
            <person name="Margres M.J."/>
            <person name="Gilbert D.M."/>
            <person name="Gibbs H.L."/>
            <person name="Parkinson C.L."/>
            <person name="Rokyta D.R."/>
        </authorList>
    </citation>
    <scope>NUCLEOTIDE SEQUENCE [LARGE SCALE GENOMIC DNA]</scope>
    <source>
        <strain evidence="4">DRR0105</strain>
    </source>
</reference>
<dbReference type="Gene3D" id="3.40.50.720">
    <property type="entry name" value="NAD(P)-binding Rossmann-like Domain"/>
    <property type="match status" value="1"/>
</dbReference>